<feature type="region of interest" description="Disordered" evidence="1">
    <location>
        <begin position="27"/>
        <end position="107"/>
    </location>
</feature>
<keyword evidence="3" id="KW-1185">Reference proteome</keyword>
<name>A0AAV6VZ37_9ARAC</name>
<organism evidence="2 3">
    <name type="scientific">Oedothorax gibbosus</name>
    <dbReference type="NCBI Taxonomy" id="931172"/>
    <lineage>
        <taxon>Eukaryota</taxon>
        <taxon>Metazoa</taxon>
        <taxon>Ecdysozoa</taxon>
        <taxon>Arthropoda</taxon>
        <taxon>Chelicerata</taxon>
        <taxon>Arachnida</taxon>
        <taxon>Araneae</taxon>
        <taxon>Araneomorphae</taxon>
        <taxon>Entelegynae</taxon>
        <taxon>Araneoidea</taxon>
        <taxon>Linyphiidae</taxon>
        <taxon>Erigoninae</taxon>
        <taxon>Oedothorax</taxon>
    </lineage>
</organism>
<accession>A0AAV6VZ37</accession>
<reference evidence="2 3" key="1">
    <citation type="journal article" date="2022" name="Nat. Ecol. Evol.">
        <title>A masculinizing supergene underlies an exaggerated male reproductive morph in a spider.</title>
        <authorList>
            <person name="Hendrickx F."/>
            <person name="De Corte Z."/>
            <person name="Sonet G."/>
            <person name="Van Belleghem S.M."/>
            <person name="Kostlbacher S."/>
            <person name="Vangestel C."/>
        </authorList>
    </citation>
    <scope>NUCLEOTIDE SEQUENCE [LARGE SCALE GENOMIC DNA]</scope>
    <source>
        <strain evidence="2">W744_W776</strain>
    </source>
</reference>
<feature type="compositionally biased region" description="Polar residues" evidence="1">
    <location>
        <begin position="52"/>
        <end position="65"/>
    </location>
</feature>
<comment type="caution">
    <text evidence="2">The sequence shown here is derived from an EMBL/GenBank/DDBJ whole genome shotgun (WGS) entry which is preliminary data.</text>
</comment>
<protein>
    <submittedName>
        <fullName evidence="2">Uncharacterized protein</fullName>
    </submittedName>
</protein>
<dbReference type="AlphaFoldDB" id="A0AAV6VZ37"/>
<dbReference type="Proteomes" id="UP000827092">
    <property type="component" value="Unassembled WGS sequence"/>
</dbReference>
<gene>
    <name evidence="2" type="ORF">JTE90_021452</name>
</gene>
<dbReference type="EMBL" id="JAFNEN010000010">
    <property type="protein sequence ID" value="KAG8200988.1"/>
    <property type="molecule type" value="Genomic_DNA"/>
</dbReference>
<evidence type="ECO:0000313" key="3">
    <source>
        <dbReference type="Proteomes" id="UP000827092"/>
    </source>
</evidence>
<evidence type="ECO:0000256" key="1">
    <source>
        <dbReference type="SAM" id="MobiDB-lite"/>
    </source>
</evidence>
<proteinExistence type="predicted"/>
<sequence>MWKNPQKNVFFTVNYFQKVKRIDNPKRNDVATKHSPFRNSKQKLTYPHATNEVKQTPRKWNTQETNAKKNVRQNKNNRPNAFDVLPREMGTSRTMYPVLDTESCPGH</sequence>
<evidence type="ECO:0000313" key="2">
    <source>
        <dbReference type="EMBL" id="KAG8200988.1"/>
    </source>
</evidence>